<dbReference type="InterPro" id="IPR009051">
    <property type="entry name" value="Helical_ferredxn"/>
</dbReference>
<feature type="region of interest" description="Disordered" evidence="1">
    <location>
        <begin position="298"/>
        <end position="329"/>
    </location>
</feature>
<dbReference type="GO" id="GO:0051536">
    <property type="term" value="F:iron-sulfur cluster binding"/>
    <property type="evidence" value="ECO:0007669"/>
    <property type="project" value="InterPro"/>
</dbReference>
<proteinExistence type="predicted"/>
<dbReference type="PROSITE" id="PS51384">
    <property type="entry name" value="FAD_FR"/>
    <property type="match status" value="1"/>
</dbReference>
<accession>F0F8Q8</accession>
<dbReference type="PANTHER" id="PTHR42783:SF3">
    <property type="entry name" value="GLUTAMATE SYNTHASE [NADPH] SMALL CHAIN-RELATED"/>
    <property type="match status" value="1"/>
</dbReference>
<protein>
    <submittedName>
        <fullName evidence="3">Glutamate synthase (NADPH), homotetrameric</fullName>
        <ecNumber evidence="3">1.4.1.13</ecNumber>
    </submittedName>
</protein>
<dbReference type="NCBIfam" id="NF009414">
    <property type="entry name" value="PRK12778.1"/>
    <property type="match status" value="1"/>
</dbReference>
<dbReference type="Gene3D" id="3.50.50.60">
    <property type="entry name" value="FAD/NAD(P)-binding domain"/>
    <property type="match status" value="2"/>
</dbReference>
<dbReference type="Gene3D" id="1.10.1060.10">
    <property type="entry name" value="Alpha-helical ferredoxin"/>
    <property type="match status" value="1"/>
</dbReference>
<evidence type="ECO:0000313" key="4">
    <source>
        <dbReference type="Proteomes" id="UP000005697"/>
    </source>
</evidence>
<feature type="domain" description="FAD-binding FR-type" evidence="2">
    <location>
        <begin position="1"/>
        <end position="95"/>
    </location>
</feature>
<keyword evidence="3" id="KW-0560">Oxidoreductase</keyword>
<keyword evidence="4" id="KW-1185">Reference proteome</keyword>
<dbReference type="InterPro" id="IPR017938">
    <property type="entry name" value="Riboflavin_synthase-like_b-brl"/>
</dbReference>
<dbReference type="InterPro" id="IPR006004">
    <property type="entry name" value="SudA-like"/>
</dbReference>
<feature type="compositionally biased region" description="Basic and acidic residues" evidence="1">
    <location>
        <begin position="307"/>
        <end position="318"/>
    </location>
</feature>
<dbReference type="SUPFAM" id="SSF52343">
    <property type="entry name" value="Ferredoxin reductase-like, C-terminal NADP-linked domain"/>
    <property type="match status" value="1"/>
</dbReference>
<dbReference type="SUPFAM" id="SSF46548">
    <property type="entry name" value="alpha-helical ferredoxin"/>
    <property type="match status" value="1"/>
</dbReference>
<reference evidence="3 4" key="1">
    <citation type="submission" date="2011-01" db="EMBL/GenBank/DDBJ databases">
        <authorList>
            <person name="Muzny D."/>
            <person name="Qin X."/>
            <person name="Deng J."/>
            <person name="Jiang H."/>
            <person name="Liu Y."/>
            <person name="Qu J."/>
            <person name="Song X.-Z."/>
            <person name="Zhang L."/>
            <person name="Thornton R."/>
            <person name="Coyle M."/>
            <person name="Francisco L."/>
            <person name="Jackson L."/>
            <person name="Javaid M."/>
            <person name="Korchina V."/>
            <person name="Kovar C."/>
            <person name="Mata R."/>
            <person name="Mathew T."/>
            <person name="Ngo R."/>
            <person name="Nguyen L."/>
            <person name="Nguyen N."/>
            <person name="Okwuonu G."/>
            <person name="Ongeri F."/>
            <person name="Pham C."/>
            <person name="Simmons D."/>
            <person name="Wilczek-Boney K."/>
            <person name="Hale W."/>
            <person name="Jakkamsetti A."/>
            <person name="Pham P."/>
            <person name="Ruth R."/>
            <person name="San Lucas F."/>
            <person name="Warren J."/>
            <person name="Zhang J."/>
            <person name="Zhao Z."/>
            <person name="Zhou C."/>
            <person name="Zhu D."/>
            <person name="Lee S."/>
            <person name="Bess C."/>
            <person name="Blankenburg K."/>
            <person name="Forbes L."/>
            <person name="Fu Q."/>
            <person name="Gubbala S."/>
            <person name="Hirani K."/>
            <person name="Jayaseelan J.C."/>
            <person name="Lara F."/>
            <person name="Munidasa M."/>
            <person name="Palculict T."/>
            <person name="Patil S."/>
            <person name="Pu L.-L."/>
            <person name="Saada N."/>
            <person name="Tang L."/>
            <person name="Weissenberger G."/>
            <person name="Zhu Y."/>
            <person name="Hemphill L."/>
            <person name="Shang Y."/>
            <person name="Youmans B."/>
            <person name="Ayvaz T."/>
            <person name="Ross M."/>
            <person name="Santibanez J."/>
            <person name="Aqrawi P."/>
            <person name="Gross S."/>
            <person name="Joshi V."/>
            <person name="Fowler G."/>
            <person name="Nazareth L."/>
            <person name="Reid J."/>
            <person name="Worley K."/>
            <person name="Petrosino J."/>
            <person name="Highlander S."/>
            <person name="Gibbs R."/>
        </authorList>
    </citation>
    <scope>NUCLEOTIDE SEQUENCE [LARGE SCALE GENOMIC DNA]</scope>
    <source>
        <strain evidence="3 4">DSM 16608</strain>
    </source>
</reference>
<dbReference type="InterPro" id="IPR017927">
    <property type="entry name" value="FAD-bd_FR_type"/>
</dbReference>
<dbReference type="eggNOG" id="COG0493">
    <property type="taxonomic scope" value="Bacteria"/>
</dbReference>
<dbReference type="SUPFAM" id="SSF51971">
    <property type="entry name" value="Nucleotide-binding domain"/>
    <property type="match status" value="1"/>
</dbReference>
<dbReference type="OrthoDB" id="9803192at2"/>
<dbReference type="InterPro" id="IPR023753">
    <property type="entry name" value="FAD/NAD-binding_dom"/>
</dbReference>
<comment type="caution">
    <text evidence="3">The sequence shown here is derived from an EMBL/GenBank/DDBJ whole genome shotgun (WGS) entry which is preliminary data.</text>
</comment>
<dbReference type="HOGENOM" id="CLU_011095_1_0_10"/>
<dbReference type="Gene3D" id="3.40.50.80">
    <property type="entry name" value="Nucleotide-binding domain of ferredoxin-NADP reductase (FNR) module"/>
    <property type="match status" value="1"/>
</dbReference>
<evidence type="ECO:0000313" key="3">
    <source>
        <dbReference type="EMBL" id="EGC19435.1"/>
    </source>
</evidence>
<dbReference type="SUPFAM" id="SSF63380">
    <property type="entry name" value="Riboflavin synthase domain-like"/>
    <property type="match status" value="1"/>
</dbReference>
<organism evidence="3 4">
    <name type="scientific">Prevotella multiformis DSM 16608</name>
    <dbReference type="NCBI Taxonomy" id="888743"/>
    <lineage>
        <taxon>Bacteria</taxon>
        <taxon>Pseudomonadati</taxon>
        <taxon>Bacteroidota</taxon>
        <taxon>Bacteroidia</taxon>
        <taxon>Bacteroidales</taxon>
        <taxon>Prevotellaceae</taxon>
        <taxon>Prevotella</taxon>
    </lineage>
</organism>
<dbReference type="Proteomes" id="UP000005697">
    <property type="component" value="Unassembled WGS sequence"/>
</dbReference>
<dbReference type="GO" id="GO:0004355">
    <property type="term" value="F:glutamate synthase (NADPH) activity"/>
    <property type="evidence" value="ECO:0007669"/>
    <property type="project" value="UniProtKB-EC"/>
</dbReference>
<evidence type="ECO:0000256" key="1">
    <source>
        <dbReference type="SAM" id="MobiDB-lite"/>
    </source>
</evidence>
<evidence type="ECO:0000259" key="2">
    <source>
        <dbReference type="PROSITE" id="PS51384"/>
    </source>
</evidence>
<dbReference type="eggNOG" id="COG0543">
    <property type="taxonomic scope" value="Bacteria"/>
</dbReference>
<dbReference type="CDD" id="cd06219">
    <property type="entry name" value="DHOD_e_trans_like1"/>
    <property type="match status" value="1"/>
</dbReference>
<dbReference type="PRINTS" id="PR00419">
    <property type="entry name" value="ADXRDTASE"/>
</dbReference>
<dbReference type="Gene3D" id="2.40.30.10">
    <property type="entry name" value="Translation factors"/>
    <property type="match status" value="1"/>
</dbReference>
<dbReference type="InterPro" id="IPR036188">
    <property type="entry name" value="FAD/NAD-bd_sf"/>
</dbReference>
<sequence>MNKIIRKQQFSEKVFCLEVEAPLIARSCRPGNFIIVRVDNRSERVPYTIAKSDPVKGTLTMVIQEVGKSSTKLCRLNVGDELHDIVGPLGTPSRIENYGTVVCAGGGIGIAAILPILTALKQAGNKVISVLAGRTRELVIMVDDVKKYSDEVIIMTDDGSYGEKGVVTVGVEKVIQREHVDKVLAIGPPVMMKFTSLLAKKYGIPNDVSLNTIMVDGTGMCGACRLTIGGKTRFVCIDGPEFDGDLVDWDEMFKRMGTFKEIETAPEPSEGKESLVGDAAETGADGKTVKGGVDAGKAASAASVETGKADGSAREGAAENHSSSLSGVSEGDWRKALRKALKPKERTAIERVKMPELDPAYRATTRLEEVNIGLTPEMAMQEAKRCLDCPKPSCVEGCPVNIHIPDFIKNIERGHFLEAARVLKETSALPAVCGRVCPQEKQCESRCIHLKMNSPAVAIGYLERFAADYERESGHVALPDIAPSNGIKVAVVGSGPAGLSFAGDMVKRGFEVYVFEALHEIGGVLKYGIPEFRLPNRIVDVEIENLRRMGVHFQTDTIVGKTISVADLKEKGFKGIFVGSGAGLPNFMGIPGENAINILSSNEYLTRINLMDAANPETDTPIIIGRKVLVIGGGNTAMDSCRTAKRLGADVTLVYRRSEAEMPARLEEVKHAKEEGIHFLTLHNPKEYKADEKGRVCAAVLDVMRLGEPDASGRRRPETTGETITVDCDQVIVAVGVSPNPLVPKSIKGLELGRKDTIVVNEQMQSSQPEIYAGGDIVRGGATVILAMGDGRRAAANMAERLTAGS</sequence>
<dbReference type="STRING" id="888743.HMPREF9141_1975"/>
<dbReference type="InterPro" id="IPR039261">
    <property type="entry name" value="FNR_nucleotide-bd"/>
</dbReference>
<dbReference type="Pfam" id="PF14691">
    <property type="entry name" value="Fer4_20"/>
    <property type="match status" value="1"/>
</dbReference>
<dbReference type="RefSeq" id="WP_007366728.1">
    <property type="nucleotide sequence ID" value="NZ_GL872282.1"/>
</dbReference>
<dbReference type="NCBIfam" id="TIGR01316">
    <property type="entry name" value="gltA"/>
    <property type="match status" value="1"/>
</dbReference>
<name>F0F8Q8_9BACT</name>
<gene>
    <name evidence="3" type="primary">gltA</name>
    <name evidence="3" type="ORF">HMPREF9141_1975</name>
</gene>
<dbReference type="Pfam" id="PF07992">
    <property type="entry name" value="Pyr_redox_2"/>
    <property type="match status" value="1"/>
</dbReference>
<dbReference type="EC" id="1.4.1.13" evidence="3"/>
<dbReference type="EMBL" id="AEWX01000027">
    <property type="protein sequence ID" value="EGC19435.1"/>
    <property type="molecule type" value="Genomic_DNA"/>
</dbReference>
<dbReference type="InterPro" id="IPR028261">
    <property type="entry name" value="DPD_II"/>
</dbReference>
<dbReference type="NCBIfam" id="NF004862">
    <property type="entry name" value="PRK06222.1"/>
    <property type="match status" value="1"/>
</dbReference>
<dbReference type="Pfam" id="PF10418">
    <property type="entry name" value="DHODB_Fe-S_bind"/>
    <property type="match status" value="1"/>
</dbReference>
<dbReference type="AlphaFoldDB" id="F0F8Q8"/>
<dbReference type="InterPro" id="IPR019480">
    <property type="entry name" value="Dihydroorotate_DH_Fe-S-bd"/>
</dbReference>
<dbReference type="PANTHER" id="PTHR42783">
    <property type="entry name" value="GLUTAMATE SYNTHASE [NADPH] SMALL CHAIN"/>
    <property type="match status" value="1"/>
</dbReference>